<evidence type="ECO:0000256" key="1">
    <source>
        <dbReference type="ARBA" id="ARBA00004146"/>
    </source>
</evidence>
<dbReference type="Gene3D" id="3.60.10.10">
    <property type="entry name" value="Endonuclease/exonuclease/phosphatase"/>
    <property type="match status" value="1"/>
</dbReference>
<dbReference type="Pfam" id="PF21310">
    <property type="entry name" value="OCRL-like_ASH"/>
    <property type="match status" value="1"/>
</dbReference>
<dbReference type="FunFam" id="2.60.40.10:FF:000132">
    <property type="entry name" value="Inositol polyphosphate 5-phosphatase OCRL-1 isoform b"/>
    <property type="match status" value="1"/>
</dbReference>
<dbReference type="InterPro" id="IPR036691">
    <property type="entry name" value="Endo/exonu/phosph_ase_sf"/>
</dbReference>
<dbReference type="KEGG" id="fcy:FRACYDRAFT_194512"/>
<dbReference type="GO" id="GO:0007165">
    <property type="term" value="P:signal transduction"/>
    <property type="evidence" value="ECO:0007669"/>
    <property type="project" value="InterPro"/>
</dbReference>
<dbReference type="AlphaFoldDB" id="A0A1E7EW08"/>
<dbReference type="InterPro" id="IPR048869">
    <property type="entry name" value="OCRL-1_2_ASH"/>
</dbReference>
<evidence type="ECO:0000313" key="7">
    <source>
        <dbReference type="Proteomes" id="UP000095751"/>
    </source>
</evidence>
<dbReference type="Pfam" id="PF00620">
    <property type="entry name" value="RhoGAP"/>
    <property type="match status" value="1"/>
</dbReference>
<evidence type="ECO:0000259" key="5">
    <source>
        <dbReference type="PROSITE" id="PS50238"/>
    </source>
</evidence>
<dbReference type="SUPFAM" id="SSF56219">
    <property type="entry name" value="DNase I-like"/>
    <property type="match status" value="1"/>
</dbReference>
<evidence type="ECO:0000256" key="2">
    <source>
        <dbReference type="ARBA" id="ARBA00004580"/>
    </source>
</evidence>
<dbReference type="GO" id="GO:0031901">
    <property type="term" value="C:early endosome membrane"/>
    <property type="evidence" value="ECO:0007669"/>
    <property type="project" value="UniProtKB-SubCell"/>
</dbReference>
<proteinExistence type="predicted"/>
<evidence type="ECO:0000313" key="6">
    <source>
        <dbReference type="EMBL" id="OEU10210.1"/>
    </source>
</evidence>
<dbReference type="EMBL" id="KV784373">
    <property type="protein sequence ID" value="OEU10210.1"/>
    <property type="molecule type" value="Genomic_DNA"/>
</dbReference>
<dbReference type="GO" id="GO:0030670">
    <property type="term" value="C:phagocytic vesicle membrane"/>
    <property type="evidence" value="ECO:0007669"/>
    <property type="project" value="UniProtKB-SubCell"/>
</dbReference>
<dbReference type="OrthoDB" id="7862313at2759"/>
<reference evidence="6 7" key="1">
    <citation type="submission" date="2016-09" db="EMBL/GenBank/DDBJ databases">
        <title>Extensive genetic diversity and differential bi-allelic expression allows diatom success in the polar Southern Ocean.</title>
        <authorList>
            <consortium name="DOE Joint Genome Institute"/>
            <person name="Mock T."/>
            <person name="Otillar R.P."/>
            <person name="Strauss J."/>
            <person name="Dupont C."/>
            <person name="Frickenhaus S."/>
            <person name="Maumus F."/>
            <person name="Mcmullan M."/>
            <person name="Sanges R."/>
            <person name="Schmutz J."/>
            <person name="Toseland A."/>
            <person name="Valas R."/>
            <person name="Veluchamy A."/>
            <person name="Ward B.J."/>
            <person name="Allen A."/>
            <person name="Barry K."/>
            <person name="Falciatore A."/>
            <person name="Ferrante M."/>
            <person name="Fortunato A.E."/>
            <person name="Gloeckner G."/>
            <person name="Gruber A."/>
            <person name="Hipkin R."/>
            <person name="Janech M."/>
            <person name="Kroth P."/>
            <person name="Leese F."/>
            <person name="Lindquist E."/>
            <person name="Lyon B.R."/>
            <person name="Martin J."/>
            <person name="Mayer C."/>
            <person name="Parker M."/>
            <person name="Quesneville H."/>
            <person name="Raymond J."/>
            <person name="Uhlig C."/>
            <person name="Valentin K.U."/>
            <person name="Worden A.Z."/>
            <person name="Armbrust E.V."/>
            <person name="Bowler C."/>
            <person name="Green B."/>
            <person name="Moulton V."/>
            <person name="Van Oosterhout C."/>
            <person name="Grigoriev I."/>
        </authorList>
    </citation>
    <scope>NUCLEOTIDE SEQUENCE [LARGE SCALE GENOMIC DNA]</scope>
    <source>
        <strain evidence="6 7">CCMP1102</strain>
    </source>
</reference>
<dbReference type="InterPro" id="IPR000300">
    <property type="entry name" value="IPPc"/>
</dbReference>
<dbReference type="PROSITE" id="PS50238">
    <property type="entry name" value="RHOGAP"/>
    <property type="match status" value="1"/>
</dbReference>
<dbReference type="SMART" id="SM00128">
    <property type="entry name" value="IPPc"/>
    <property type="match status" value="1"/>
</dbReference>
<organism evidence="6 7">
    <name type="scientific">Fragilariopsis cylindrus CCMP1102</name>
    <dbReference type="NCBI Taxonomy" id="635003"/>
    <lineage>
        <taxon>Eukaryota</taxon>
        <taxon>Sar</taxon>
        <taxon>Stramenopiles</taxon>
        <taxon>Ochrophyta</taxon>
        <taxon>Bacillariophyta</taxon>
        <taxon>Bacillariophyceae</taxon>
        <taxon>Bacillariophycidae</taxon>
        <taxon>Bacillariales</taxon>
        <taxon>Bacillariaceae</taxon>
        <taxon>Fragilariopsis</taxon>
    </lineage>
</organism>
<dbReference type="InterPro" id="IPR000198">
    <property type="entry name" value="RhoGAP_dom"/>
</dbReference>
<dbReference type="Gene3D" id="1.10.555.10">
    <property type="entry name" value="Rho GTPase activation protein"/>
    <property type="match status" value="1"/>
</dbReference>
<dbReference type="GO" id="GO:0004439">
    <property type="term" value="F:phosphatidylinositol-4,5-bisphosphate 5-phosphatase activity"/>
    <property type="evidence" value="ECO:0007669"/>
    <property type="project" value="TreeGrafter"/>
</dbReference>
<dbReference type="InterPro" id="IPR008936">
    <property type="entry name" value="Rho_GTPase_activation_prot"/>
</dbReference>
<protein>
    <submittedName>
        <fullName evidence="6">DNase I-like protein</fullName>
    </submittedName>
</protein>
<dbReference type="Proteomes" id="UP000095751">
    <property type="component" value="Unassembled WGS sequence"/>
</dbReference>
<dbReference type="InParanoid" id="A0A1E7EW08"/>
<evidence type="ECO:0000256" key="3">
    <source>
        <dbReference type="ARBA" id="ARBA00022753"/>
    </source>
</evidence>
<dbReference type="InterPro" id="IPR013783">
    <property type="entry name" value="Ig-like_fold"/>
</dbReference>
<dbReference type="SUPFAM" id="SSF48350">
    <property type="entry name" value="GTPase activation domain, GAP"/>
    <property type="match status" value="1"/>
</dbReference>
<dbReference type="GO" id="GO:0046856">
    <property type="term" value="P:phosphatidylinositol dephosphorylation"/>
    <property type="evidence" value="ECO:0007669"/>
    <property type="project" value="InterPro"/>
</dbReference>
<dbReference type="Pfam" id="PF22669">
    <property type="entry name" value="Exo_endo_phos2"/>
    <property type="match status" value="1"/>
</dbReference>
<keyword evidence="3" id="KW-0967">Endosome</keyword>
<dbReference type="Gene3D" id="2.60.40.10">
    <property type="entry name" value="Immunoglobulins"/>
    <property type="match status" value="1"/>
</dbReference>
<evidence type="ECO:0000256" key="4">
    <source>
        <dbReference type="ARBA" id="ARBA00023329"/>
    </source>
</evidence>
<gene>
    <name evidence="6" type="ORF">FRACYDRAFT_194512</name>
</gene>
<feature type="domain" description="Rho-GAP" evidence="5">
    <location>
        <begin position="523"/>
        <end position="716"/>
    </location>
</feature>
<accession>A0A1E7EW08</accession>
<dbReference type="InterPro" id="IPR046985">
    <property type="entry name" value="IP5"/>
</dbReference>
<dbReference type="SMART" id="SM00324">
    <property type="entry name" value="RhoGAP"/>
    <property type="match status" value="1"/>
</dbReference>
<name>A0A1E7EW08_9STRA</name>
<sequence>MAKIRDAWVYKQVRERVREFTEYKQSSIFVGTWNVNAKGKEESLHEWICGDWHRHNLQPDIVAVGFQEIVDLNAVNVAVGNKTEQRTQYWSDQLLQTLNPSHNQQGQPQEPQYALVMQRSLVGLLVCLFVKVQHRQRCKAVASDSVGVGVMGMMGNKGGVSVRLQFYDSTICFVCCHLAAHRENIAGRNADYLNVYQKTSFEIGEDIVRETIRNGSMSQWALGSASVSIADHDVIFWLGDLNYRIDESMPTEKVLELAVSNRLDPLRPLDQLNIERREGRSFQGFEEGALNFVPTYKYQPGTDIYEQRPEKKLRAPAWCDRILWMAQSDPQHVQQLTYNRSETPNCSDHKPVYSTMRVTVKDVILERREAIYKELLSLLDRFENQSLPMVGLDTVELDFGPVRYDQSVTLPIQVTNTGNVCAQFRFVPKLDENYLCKSWMTVTPTYGMLIPGEAAAIINVTVTIDNKTAQLLNGGREVVDDILILRLENGRDYYITVKGTYARSCFGMSLDELVLYKDPIRTIPLDAIERAVHFPNESEISPSNALCIPKELWRIVDAIYEKGLQNHELFSAPGNPVEVSQIREALDTGSPFTSPSSAHSYVECFTKFLRSLSTPVIPSNLFPIVEINSENIQSMSRKFLEVLSPVHYNVLVYIMSFFREVLLYKESNGLTAAKVARICCTCCSPSPANVIMESSMVQRRAGMHLILLHLLETNSI</sequence>
<keyword evidence="4" id="KW-0968">Cytoplasmic vesicle</keyword>
<keyword evidence="7" id="KW-1185">Reference proteome</keyword>
<dbReference type="PANTHER" id="PTHR11200">
    <property type="entry name" value="INOSITOL 5-PHOSPHATASE"/>
    <property type="match status" value="1"/>
</dbReference>
<dbReference type="PANTHER" id="PTHR11200:SF300">
    <property type="entry name" value="TYPE II INOSITOL 1,4,5-TRISPHOSPHATE 5-PHOSPHATASE"/>
    <property type="match status" value="1"/>
</dbReference>
<comment type="subcellular location">
    <subcellularLocation>
        <location evidence="2">Cytoplasmic vesicle</location>
        <location evidence="2">Phagosome membrane</location>
    </subcellularLocation>
    <subcellularLocation>
        <location evidence="1">Early endosome membrane</location>
    </subcellularLocation>
</comment>